<proteinExistence type="predicted"/>
<dbReference type="RefSeq" id="YP_007674905.1">
    <property type="nucleotide sequence ID" value="NC_020853.1"/>
</dbReference>
<evidence type="ECO:0000313" key="1">
    <source>
        <dbReference type="EMBL" id="AGH31445.1"/>
    </source>
</evidence>
<sequence>MTKTKRQVIYEALNVALTGPSKDPRRNGSSEDRLEYLTDAVLKSLEGQKP</sequence>
<accession>M4QP77</accession>
<reference evidence="1 2" key="1">
    <citation type="submission" date="2010-10" db="EMBL/GenBank/DDBJ databases">
        <title>The Genome Sequence of Loktanella phage pCB2051-A.</title>
        <authorList>
            <consortium name="The Broad Institute Genome Sequencing Platform"/>
            <person name="Henn M.R."/>
            <person name="Buchan A."/>
            <person name="Levin J."/>
            <person name="Malboeuf C."/>
            <person name="Casali M."/>
            <person name="Russ C."/>
            <person name="Lennon N."/>
            <person name="Chapman S.B."/>
            <person name="Erlich R."/>
            <person name="Young S.K."/>
            <person name="Yandava C."/>
            <person name="Zeng Q."/>
            <person name="Alvarado L."/>
            <person name="Anderson S."/>
            <person name="Berlin A."/>
            <person name="Chen Z."/>
            <person name="Freedman E."/>
            <person name="Gellesch M."/>
            <person name="Goldberg J."/>
            <person name="Green L."/>
            <person name="Griggs A."/>
            <person name="Gujja S."/>
            <person name="Heilman E.R."/>
            <person name="Heiman D."/>
            <person name="Hollinger A."/>
            <person name="Howarth C."/>
            <person name="Larson L."/>
            <person name="Mehta T."/>
            <person name="Pearson M."/>
            <person name="Roberts A."/>
            <person name="Ryan E."/>
            <person name="Saif S."/>
            <person name="Shea T."/>
            <person name="Shenoy N."/>
            <person name="Sisk P."/>
            <person name="Stolte C."/>
            <person name="Sykes S."/>
            <person name="White J."/>
            <person name="Haas B."/>
            <person name="Nusbaum C."/>
            <person name="Birren B."/>
        </authorList>
    </citation>
    <scope>NUCLEOTIDE SEQUENCE [LARGE SCALE GENOMIC DNA]</scope>
    <source>
        <strain evidence="2">pCB2051-A</strain>
    </source>
</reference>
<gene>
    <name evidence="1" type="ORF">LOKG_00008</name>
</gene>
<dbReference type="EMBL" id="HQ632859">
    <property type="protein sequence ID" value="AGH31445.1"/>
    <property type="molecule type" value="Genomic_DNA"/>
</dbReference>
<organism evidence="1 2">
    <name type="scientific">Loktanella phage pCB2051-A</name>
    <dbReference type="NCBI Taxonomy" id="754044"/>
    <lineage>
        <taxon>Viruses</taxon>
        <taxon>Duplodnaviria</taxon>
        <taxon>Heunggongvirae</taxon>
        <taxon>Uroviricota</taxon>
        <taxon>Caudoviricetes</taxon>
        <taxon>Casjensviridae</taxon>
        <taxon>Broinstvirus</taxon>
        <taxon>Broinstvirus pCB2051A</taxon>
    </lineage>
</organism>
<keyword evidence="2" id="KW-1185">Reference proteome</keyword>
<dbReference type="GeneID" id="15011477"/>
<name>M4QP77_9CAUD</name>
<protein>
    <submittedName>
        <fullName evidence="1">Uncharacterized protein</fullName>
    </submittedName>
</protein>
<dbReference type="KEGG" id="vg:15011477"/>
<dbReference type="Proteomes" id="UP000201389">
    <property type="component" value="Segment"/>
</dbReference>
<evidence type="ECO:0000313" key="2">
    <source>
        <dbReference type="Proteomes" id="UP000201389"/>
    </source>
</evidence>